<dbReference type="InterPro" id="IPR050822">
    <property type="entry name" value="Cerebellin_Synaptic_Org"/>
</dbReference>
<protein>
    <recommendedName>
        <fullName evidence="4">C1q domain-containing protein</fullName>
    </recommendedName>
</protein>
<feature type="domain" description="C1q" evidence="4">
    <location>
        <begin position="25"/>
        <end position="161"/>
    </location>
</feature>
<keyword evidence="3" id="KW-0732">Signal</keyword>
<dbReference type="SUPFAM" id="SSF49842">
    <property type="entry name" value="TNF-like"/>
    <property type="match status" value="1"/>
</dbReference>
<accession>A0A3L5TUE8</accession>
<dbReference type="PROSITE" id="PS50871">
    <property type="entry name" value="C1Q"/>
    <property type="match status" value="1"/>
</dbReference>
<organism evidence="5 6">
    <name type="scientific">Mytilus galloprovincialis</name>
    <name type="common">Mediterranean mussel</name>
    <dbReference type="NCBI Taxonomy" id="29158"/>
    <lineage>
        <taxon>Eukaryota</taxon>
        <taxon>Metazoa</taxon>
        <taxon>Spiralia</taxon>
        <taxon>Lophotrochozoa</taxon>
        <taxon>Mollusca</taxon>
        <taxon>Bivalvia</taxon>
        <taxon>Autobranchia</taxon>
        <taxon>Pteriomorphia</taxon>
        <taxon>Mytilida</taxon>
        <taxon>Mytiloidea</taxon>
        <taxon>Mytilidae</taxon>
        <taxon>Mytilinae</taxon>
        <taxon>Mytilus</taxon>
    </lineage>
</organism>
<keyword evidence="2" id="KW-0964">Secreted</keyword>
<dbReference type="PRINTS" id="PR00007">
    <property type="entry name" value="COMPLEMNTC1Q"/>
</dbReference>
<dbReference type="EMBL" id="KV583902">
    <property type="protein sequence ID" value="OPL33268.1"/>
    <property type="molecule type" value="Genomic_DNA"/>
</dbReference>
<evidence type="ECO:0000259" key="4">
    <source>
        <dbReference type="PROSITE" id="PS50871"/>
    </source>
</evidence>
<sequence>MDSLIKMVKEMQQHCSCTGNCCGCHKIEPIAFYAALTTHTTITGSQTIIYDKIYTNLGQAYDSSNGKFRAPVNGLYYFACTQISASGKFHFILMKNNSKLGKGYSVEGGETGSVIGTVLLEEGDVVTVQQNPYTGSQQLHGADLEHLTAMTRMTLTTIKPHVGGDFF</sequence>
<keyword evidence="6" id="KW-1185">Reference proteome</keyword>
<dbReference type="GO" id="GO:0005576">
    <property type="term" value="C:extracellular region"/>
    <property type="evidence" value="ECO:0007669"/>
    <property type="project" value="UniProtKB-SubCell"/>
</dbReference>
<dbReference type="Proteomes" id="UP000266721">
    <property type="component" value="Unassembled WGS sequence"/>
</dbReference>
<evidence type="ECO:0000256" key="2">
    <source>
        <dbReference type="ARBA" id="ARBA00022525"/>
    </source>
</evidence>
<dbReference type="InterPro" id="IPR001073">
    <property type="entry name" value="C1q_dom"/>
</dbReference>
<feature type="non-terminal residue" evidence="5">
    <location>
        <position position="1"/>
    </location>
</feature>
<dbReference type="Gene3D" id="2.60.120.40">
    <property type="match status" value="1"/>
</dbReference>
<proteinExistence type="predicted"/>
<evidence type="ECO:0000256" key="1">
    <source>
        <dbReference type="ARBA" id="ARBA00004613"/>
    </source>
</evidence>
<comment type="caution">
    <text evidence="5">The sequence shown here is derived from an EMBL/GenBank/DDBJ whole genome shotgun (WGS) entry which is preliminary data.</text>
</comment>
<evidence type="ECO:0000256" key="3">
    <source>
        <dbReference type="ARBA" id="ARBA00022729"/>
    </source>
</evidence>
<evidence type="ECO:0000313" key="5">
    <source>
        <dbReference type="EMBL" id="OPL33268.1"/>
    </source>
</evidence>
<comment type="subcellular location">
    <subcellularLocation>
        <location evidence="1">Secreted</location>
    </subcellularLocation>
</comment>
<dbReference type="PANTHER" id="PTHR22923:SF102">
    <property type="entry name" value="CEREBELLIN 13-RELATED"/>
    <property type="match status" value="1"/>
</dbReference>
<dbReference type="InterPro" id="IPR008983">
    <property type="entry name" value="Tumour_necrosis_fac-like_dom"/>
</dbReference>
<dbReference type="SMART" id="SM00110">
    <property type="entry name" value="C1Q"/>
    <property type="match status" value="1"/>
</dbReference>
<name>A0A3L5TUE8_MYTGA</name>
<evidence type="ECO:0000313" key="6">
    <source>
        <dbReference type="Proteomes" id="UP000266721"/>
    </source>
</evidence>
<reference evidence="5 6" key="1">
    <citation type="journal article" date="2016" name="PLoS ONE">
        <title>A First Insight into the Genome of the Filter-Feeder Mussel Mytilus galloprovincialis.</title>
        <authorList>
            <person name="Murgarella M."/>
            <person name="Puiu D."/>
            <person name="Novoa B."/>
            <person name="Figueras A."/>
            <person name="Posada D."/>
            <person name="Canchaya C."/>
        </authorList>
    </citation>
    <scope>NUCLEOTIDE SEQUENCE [LARGE SCALE GENOMIC DNA]</scope>
    <source>
        <tissue evidence="5">Muscle</tissue>
    </source>
</reference>
<gene>
    <name evidence="5" type="ORF">AM593_05431</name>
</gene>
<dbReference type="Pfam" id="PF00386">
    <property type="entry name" value="C1q"/>
    <property type="match status" value="1"/>
</dbReference>
<dbReference type="AlphaFoldDB" id="A0A3L5TUE8"/>
<dbReference type="PANTHER" id="PTHR22923">
    <property type="entry name" value="CEREBELLIN-RELATED"/>
    <property type="match status" value="1"/>
</dbReference>